<dbReference type="Pfam" id="PF00202">
    <property type="entry name" value="Aminotran_3"/>
    <property type="match status" value="1"/>
</dbReference>
<keyword evidence="5" id="KW-1185">Reference proteome</keyword>
<dbReference type="PROSITE" id="PS00600">
    <property type="entry name" value="AA_TRANSFER_CLASS_3"/>
    <property type="match status" value="1"/>
</dbReference>
<dbReference type="EMBL" id="CP095074">
    <property type="protein sequence ID" value="UOQ92895.1"/>
    <property type="molecule type" value="Genomic_DNA"/>
</dbReference>
<keyword evidence="2 3" id="KW-0663">Pyridoxal phosphate</keyword>
<evidence type="ECO:0000256" key="2">
    <source>
        <dbReference type="ARBA" id="ARBA00022898"/>
    </source>
</evidence>
<dbReference type="SUPFAM" id="SSF53383">
    <property type="entry name" value="PLP-dependent transferases"/>
    <property type="match status" value="1"/>
</dbReference>
<comment type="similarity">
    <text evidence="3">Belongs to the class-III pyridoxal-phosphate-dependent aminotransferase family.</text>
</comment>
<dbReference type="InterPro" id="IPR015421">
    <property type="entry name" value="PyrdxlP-dep_Trfase_major"/>
</dbReference>
<dbReference type="RefSeq" id="WP_244752499.1">
    <property type="nucleotide sequence ID" value="NZ_CP095074.1"/>
</dbReference>
<evidence type="ECO:0000313" key="5">
    <source>
        <dbReference type="Proteomes" id="UP000831880"/>
    </source>
</evidence>
<organism evidence="4 5">
    <name type="scientific">Halobacillus shinanisalinarum</name>
    <dbReference type="NCBI Taxonomy" id="2932258"/>
    <lineage>
        <taxon>Bacteria</taxon>
        <taxon>Bacillati</taxon>
        <taxon>Bacillota</taxon>
        <taxon>Bacilli</taxon>
        <taxon>Bacillales</taxon>
        <taxon>Bacillaceae</taxon>
        <taxon>Halobacillus</taxon>
    </lineage>
</organism>
<name>A0ABY4GY93_9BACI</name>
<protein>
    <submittedName>
        <fullName evidence="4">Aspartate aminotransferase family protein</fullName>
    </submittedName>
</protein>
<evidence type="ECO:0000313" key="4">
    <source>
        <dbReference type="EMBL" id="UOQ92895.1"/>
    </source>
</evidence>
<dbReference type="PANTHER" id="PTHR43713">
    <property type="entry name" value="GLUTAMATE-1-SEMIALDEHYDE 2,1-AMINOMUTASE"/>
    <property type="match status" value="1"/>
</dbReference>
<dbReference type="Gene3D" id="3.90.1150.10">
    <property type="entry name" value="Aspartate Aminotransferase, domain 1"/>
    <property type="match status" value="1"/>
</dbReference>
<keyword evidence="4" id="KW-0808">Transferase</keyword>
<sequence length="460" mass="50470">MLNQTKNNALSEFLRKTPQSKEFSTEAKQVMPGGVTANIKAFDPYPIIMDQGAGAYLYDIDGNKYIDYLLSYGALMLGHGPPAVVNAIQSQVEDDGTFLFGTPHRLETEMGKKIRQHYPSMERIRYTNSGTEATLLAIRMAHAYTGKHKIAKFEGHYHGGYDQVLLSVNPSVDNAGPVDEPTSVIESKGVDPYHQEHTIVLPFNNLDATAEILRKKKDDIAAVILEPIQSGFIPADHFFMEGLRTITEELGILLIFDEVKTGFRIGLGGAQAVYGISPDLTTLGKVIGGGFPVGIVGGKQDVLMTSAPNSNSDVFDSSQSKTSQAKDVLFHSGTYNGHPTILAAGLATINVLEQEIDHVLTTTRQLKKGISELFAKHGISMQTIGLGSIFNVVITDKEKIWNHRELQQANFSMRKQLDFLLLNEGIYTKPLNRYSLATVHGDKEVQDTLAAYDKALSKLT</sequence>
<dbReference type="InterPro" id="IPR015424">
    <property type="entry name" value="PyrdxlP-dep_Trfase"/>
</dbReference>
<proteinExistence type="inferred from homology"/>
<comment type="cofactor">
    <cofactor evidence="1">
        <name>pyridoxal 5'-phosphate</name>
        <dbReference type="ChEBI" id="CHEBI:597326"/>
    </cofactor>
</comment>
<reference evidence="4 5" key="1">
    <citation type="submission" date="2022-04" db="EMBL/GenBank/DDBJ databases">
        <title>Halobacillus sp. isolated from saltern.</title>
        <authorList>
            <person name="Won M."/>
            <person name="Lee C.-M."/>
            <person name="Woen H.-Y."/>
            <person name="Kwon S.-W."/>
        </authorList>
    </citation>
    <scope>NUCLEOTIDE SEQUENCE [LARGE SCALE GENOMIC DNA]</scope>
    <source>
        <strain evidence="4 5">SSTM10-2</strain>
    </source>
</reference>
<accession>A0ABY4GY93</accession>
<evidence type="ECO:0000256" key="1">
    <source>
        <dbReference type="ARBA" id="ARBA00001933"/>
    </source>
</evidence>
<keyword evidence="4" id="KW-0032">Aminotransferase</keyword>
<evidence type="ECO:0000256" key="3">
    <source>
        <dbReference type="RuleBase" id="RU003560"/>
    </source>
</evidence>
<dbReference type="GO" id="GO:0008483">
    <property type="term" value="F:transaminase activity"/>
    <property type="evidence" value="ECO:0007669"/>
    <property type="project" value="UniProtKB-KW"/>
</dbReference>
<dbReference type="PANTHER" id="PTHR43713:SF3">
    <property type="entry name" value="GLUTAMATE-1-SEMIALDEHYDE 2,1-AMINOMUTASE 1, CHLOROPLASTIC-RELATED"/>
    <property type="match status" value="1"/>
</dbReference>
<dbReference type="InterPro" id="IPR005814">
    <property type="entry name" value="Aminotrans_3"/>
</dbReference>
<gene>
    <name evidence="4" type="ORF">MUO14_21225</name>
</gene>
<dbReference type="CDD" id="cd00610">
    <property type="entry name" value="OAT_like"/>
    <property type="match status" value="1"/>
</dbReference>
<dbReference type="Gene3D" id="3.40.640.10">
    <property type="entry name" value="Type I PLP-dependent aspartate aminotransferase-like (Major domain)"/>
    <property type="match status" value="1"/>
</dbReference>
<dbReference type="InterPro" id="IPR015422">
    <property type="entry name" value="PyrdxlP-dep_Trfase_small"/>
</dbReference>
<dbReference type="InterPro" id="IPR049704">
    <property type="entry name" value="Aminotrans_3_PPA_site"/>
</dbReference>
<dbReference type="Proteomes" id="UP000831880">
    <property type="component" value="Chromosome"/>
</dbReference>